<dbReference type="InterPro" id="IPR044892">
    <property type="entry name" value="Ribosomal_L3_dom_3_arc_sf"/>
</dbReference>
<comment type="caution">
    <text evidence="9">The sequence shown here is derived from an EMBL/GenBank/DDBJ whole genome shotgun (WGS) entry which is preliminary data.</text>
</comment>
<dbReference type="GO" id="GO:0006412">
    <property type="term" value="P:translation"/>
    <property type="evidence" value="ECO:0007669"/>
    <property type="project" value="InterPro"/>
</dbReference>
<gene>
    <name evidence="9" type="ORF">F3Y22_tig00000778pilonHSYRG00344</name>
</gene>
<evidence type="ECO:0000313" key="10">
    <source>
        <dbReference type="Proteomes" id="UP000436088"/>
    </source>
</evidence>
<comment type="subcellular location">
    <subcellularLocation>
        <location evidence="1">Mitochondrion</location>
    </subcellularLocation>
</comment>
<comment type="similarity">
    <text evidence="2 8">Belongs to the universal ribosomal protein uL3 family.</text>
</comment>
<dbReference type="GO" id="GO:0005762">
    <property type="term" value="C:mitochondrial large ribosomal subunit"/>
    <property type="evidence" value="ECO:0007669"/>
    <property type="project" value="TreeGrafter"/>
</dbReference>
<reference evidence="9" key="1">
    <citation type="submission" date="2019-09" db="EMBL/GenBank/DDBJ databases">
        <title>Draft genome information of white flower Hibiscus syriacus.</title>
        <authorList>
            <person name="Kim Y.-M."/>
        </authorList>
    </citation>
    <scope>NUCLEOTIDE SEQUENCE [LARGE SCALE GENOMIC DNA]</scope>
    <source>
        <strain evidence="9">YM2019G1</strain>
    </source>
</reference>
<dbReference type="InterPro" id="IPR000597">
    <property type="entry name" value="Ribosomal_uL3"/>
</dbReference>
<evidence type="ECO:0000256" key="2">
    <source>
        <dbReference type="ARBA" id="ARBA00006540"/>
    </source>
</evidence>
<proteinExistence type="inferred from homology"/>
<dbReference type="InterPro" id="IPR019927">
    <property type="entry name" value="Ribosomal_uL3_bac/org-type"/>
</dbReference>
<name>A0A6A3D4N7_HIBSY</name>
<keyword evidence="6 8" id="KW-0687">Ribonucleoprotein</keyword>
<keyword evidence="3" id="KW-0809">Transit peptide</keyword>
<evidence type="ECO:0000256" key="3">
    <source>
        <dbReference type="ARBA" id="ARBA00022946"/>
    </source>
</evidence>
<accession>A0A6A3D4N7</accession>
<keyword evidence="5" id="KW-0496">Mitochondrion</keyword>
<evidence type="ECO:0000256" key="1">
    <source>
        <dbReference type="ARBA" id="ARBA00004173"/>
    </source>
</evidence>
<dbReference type="AlphaFoldDB" id="A0A6A3D4N7"/>
<dbReference type="InterPro" id="IPR009000">
    <property type="entry name" value="Transl_B-barrel_sf"/>
</dbReference>
<protein>
    <recommendedName>
        <fullName evidence="7">Large ribosomal subunit protein uL3m</fullName>
    </recommendedName>
</protein>
<dbReference type="FunFam" id="3.30.160.810:FF:000001">
    <property type="entry name" value="50S ribosomal protein L3"/>
    <property type="match status" value="1"/>
</dbReference>
<dbReference type="SUPFAM" id="SSF50447">
    <property type="entry name" value="Translation proteins"/>
    <property type="match status" value="1"/>
</dbReference>
<dbReference type="Gene3D" id="3.30.160.810">
    <property type="match status" value="1"/>
</dbReference>
<evidence type="ECO:0000256" key="6">
    <source>
        <dbReference type="ARBA" id="ARBA00023274"/>
    </source>
</evidence>
<evidence type="ECO:0000313" key="9">
    <source>
        <dbReference type="EMBL" id="KAE8734209.1"/>
    </source>
</evidence>
<dbReference type="InterPro" id="IPR019926">
    <property type="entry name" value="Ribosomal_uL3_CS"/>
</dbReference>
<dbReference type="Proteomes" id="UP000436088">
    <property type="component" value="Unassembled WGS sequence"/>
</dbReference>
<dbReference type="EMBL" id="VEPZ02000074">
    <property type="protein sequence ID" value="KAE8734209.1"/>
    <property type="molecule type" value="Genomic_DNA"/>
</dbReference>
<dbReference type="NCBIfam" id="TIGR03625">
    <property type="entry name" value="L3_bact"/>
    <property type="match status" value="1"/>
</dbReference>
<dbReference type="Pfam" id="PF00297">
    <property type="entry name" value="Ribosomal_L3"/>
    <property type="match status" value="1"/>
</dbReference>
<evidence type="ECO:0000256" key="5">
    <source>
        <dbReference type="ARBA" id="ARBA00023128"/>
    </source>
</evidence>
<keyword evidence="10" id="KW-1185">Reference proteome</keyword>
<sequence>MAALSTRGLISRLHHHVISPNPVPFHLLTGRFFSSDALLDGSQIVHQQPTRIITATPSIMTPNSKRTGIIAVKCGMTALWDKWGARLPITILWADDNIVTQVKTVEKEGIFALQIGCGHKRPKHLTKPEMGHFRAQGVDLKRKLKEFPVTEEYALLPVGTSLGVRHFVAGQYVDVSGTSRGKGFQGGMKRWGFKGMPASHGASLSHRSIGSTGQRDAPGKVPGAEGNFVFIKDSVYKNPDVSTLPFPTHFAGEDEGETNIEPLVADLGEVDPFLVAD</sequence>
<dbReference type="Gene3D" id="4.10.960.10">
    <property type="entry name" value="Ribosomal protein L3, domain 3"/>
    <property type="match status" value="1"/>
</dbReference>
<keyword evidence="4 8" id="KW-0689">Ribosomal protein</keyword>
<dbReference type="PROSITE" id="PS00474">
    <property type="entry name" value="RIBOSOMAL_L3"/>
    <property type="match status" value="1"/>
</dbReference>
<dbReference type="GO" id="GO:0003735">
    <property type="term" value="F:structural constituent of ribosome"/>
    <property type="evidence" value="ECO:0007669"/>
    <property type="project" value="InterPro"/>
</dbReference>
<evidence type="ECO:0000256" key="8">
    <source>
        <dbReference type="RuleBase" id="RU003905"/>
    </source>
</evidence>
<evidence type="ECO:0000256" key="7">
    <source>
        <dbReference type="ARBA" id="ARBA00035209"/>
    </source>
</evidence>
<dbReference type="PANTHER" id="PTHR11229">
    <property type="entry name" value="50S RIBOSOMAL PROTEIN L3"/>
    <property type="match status" value="1"/>
</dbReference>
<organism evidence="9 10">
    <name type="scientific">Hibiscus syriacus</name>
    <name type="common">Rose of Sharon</name>
    <dbReference type="NCBI Taxonomy" id="106335"/>
    <lineage>
        <taxon>Eukaryota</taxon>
        <taxon>Viridiplantae</taxon>
        <taxon>Streptophyta</taxon>
        <taxon>Embryophyta</taxon>
        <taxon>Tracheophyta</taxon>
        <taxon>Spermatophyta</taxon>
        <taxon>Magnoliopsida</taxon>
        <taxon>eudicotyledons</taxon>
        <taxon>Gunneridae</taxon>
        <taxon>Pentapetalae</taxon>
        <taxon>rosids</taxon>
        <taxon>malvids</taxon>
        <taxon>Malvales</taxon>
        <taxon>Malvaceae</taxon>
        <taxon>Malvoideae</taxon>
        <taxon>Hibiscus</taxon>
    </lineage>
</organism>
<dbReference type="PANTHER" id="PTHR11229:SF8">
    <property type="entry name" value="LARGE RIBOSOMAL SUBUNIT PROTEIN UL3M"/>
    <property type="match status" value="1"/>
</dbReference>
<evidence type="ECO:0000256" key="4">
    <source>
        <dbReference type="ARBA" id="ARBA00022980"/>
    </source>
</evidence>